<gene>
    <name evidence="1" type="ORF">E9998_21945</name>
</gene>
<accession>A0A4S8P8X0</accession>
<sequence length="87" mass="9513">MEVDGVEYFPVTGEAEALALVHAKSDTYVDSRRLAEYAVSLGVAPPRYTPLGVLPLIVTVWFPGATEGLLVWDLHEMEEGDPDEGRP</sequence>
<dbReference type="Proteomes" id="UP000305792">
    <property type="component" value="Unassembled WGS sequence"/>
</dbReference>
<evidence type="ECO:0000313" key="1">
    <source>
        <dbReference type="EMBL" id="THV24289.1"/>
    </source>
</evidence>
<evidence type="ECO:0000313" key="2">
    <source>
        <dbReference type="Proteomes" id="UP000305792"/>
    </source>
</evidence>
<name>A0A4S8P8X0_9ACTN</name>
<comment type="caution">
    <text evidence="1">The sequence shown here is derived from an EMBL/GenBank/DDBJ whole genome shotgun (WGS) entry which is preliminary data.</text>
</comment>
<dbReference type="AlphaFoldDB" id="A0A4S8P8X0"/>
<dbReference type="RefSeq" id="WP_136531839.1">
    <property type="nucleotide sequence ID" value="NZ_STGX01000020.1"/>
</dbReference>
<keyword evidence="2" id="KW-1185">Reference proteome</keyword>
<protein>
    <submittedName>
        <fullName evidence="1">Uncharacterized protein</fullName>
    </submittedName>
</protein>
<organism evidence="1 2">
    <name type="scientific">Glycomyces paridis</name>
    <dbReference type="NCBI Taxonomy" id="2126555"/>
    <lineage>
        <taxon>Bacteria</taxon>
        <taxon>Bacillati</taxon>
        <taxon>Actinomycetota</taxon>
        <taxon>Actinomycetes</taxon>
        <taxon>Glycomycetales</taxon>
        <taxon>Glycomycetaceae</taxon>
        <taxon>Glycomyces</taxon>
    </lineage>
</organism>
<reference evidence="1 2" key="1">
    <citation type="journal article" date="2018" name="Int. J. Syst. Evol. Microbiol.">
        <title>Glycomyces paridis sp. nov., isolated from the medicinal plant Paris polyphylla.</title>
        <authorList>
            <person name="Fang X.M."/>
            <person name="Bai J.L."/>
            <person name="Su J."/>
            <person name="Zhao L.L."/>
            <person name="Liu H.Y."/>
            <person name="Ma B.P."/>
            <person name="Zhang Y.Q."/>
            <person name="Yu L.Y."/>
        </authorList>
    </citation>
    <scope>NUCLEOTIDE SEQUENCE [LARGE SCALE GENOMIC DNA]</scope>
    <source>
        <strain evidence="1 2">CPCC 204357</strain>
    </source>
</reference>
<dbReference type="EMBL" id="STGX01000020">
    <property type="protein sequence ID" value="THV24289.1"/>
    <property type="molecule type" value="Genomic_DNA"/>
</dbReference>
<proteinExistence type="predicted"/>
<dbReference type="OrthoDB" id="5230201at2"/>